<sequence>MKKRRWKNSTMLGTLGTVSLLPNDSNVHPLLEPPVPPYTTATLRRAGIVWLHCGKQNKFEQVCNYFHHLESMEEKLPVDARVKSRIHEFNLMTSYPPTSHFLSQHFPKLYRQTKVSIRELRQLSLEDCVFNIQGFHNMKIHKGTTTKYILETSQMIKLYCRAHNKTLKTLLNEFQVFAKKTEAKYTIDHIAMYIKQQFLKDELVTYSDMPRTFSFLELGDTDTLTDSGKTTKVVEDTKGPTLVREQTTYADASKIKVLMDESRKKELFNMMPSYKDVVKFSDDKEKPGSAFHELVHKME</sequence>
<comment type="caution">
    <text evidence="1">The sequence shown here is derived from an EMBL/GenBank/DDBJ whole genome shotgun (WGS) entry which is preliminary data.</text>
</comment>
<accession>A0ACC2Q931</accession>
<evidence type="ECO:0000313" key="2">
    <source>
        <dbReference type="Proteomes" id="UP001231649"/>
    </source>
</evidence>
<protein>
    <submittedName>
        <fullName evidence="1">Uncharacterized protein</fullName>
    </submittedName>
</protein>
<gene>
    <name evidence="1" type="ORF">PYW08_009907</name>
</gene>
<name>A0ACC2Q931_9NEOP</name>
<reference evidence="1" key="1">
    <citation type="submission" date="2023-03" db="EMBL/GenBank/DDBJ databases">
        <title>Chromosome-level genomes of two armyworms, Mythimna separata and Mythimna loreyi, provide insights into the biosynthesis and reception of sex pheromones.</title>
        <authorList>
            <person name="Zhao H."/>
        </authorList>
    </citation>
    <scope>NUCLEOTIDE SEQUENCE</scope>
    <source>
        <strain evidence="1">BeijingLab</strain>
    </source>
</reference>
<keyword evidence="2" id="KW-1185">Reference proteome</keyword>
<dbReference type="Proteomes" id="UP001231649">
    <property type="component" value="Chromosome 24"/>
</dbReference>
<proteinExistence type="predicted"/>
<evidence type="ECO:0000313" key="1">
    <source>
        <dbReference type="EMBL" id="KAJ8709903.1"/>
    </source>
</evidence>
<organism evidence="1 2">
    <name type="scientific">Mythimna loreyi</name>
    <dbReference type="NCBI Taxonomy" id="667449"/>
    <lineage>
        <taxon>Eukaryota</taxon>
        <taxon>Metazoa</taxon>
        <taxon>Ecdysozoa</taxon>
        <taxon>Arthropoda</taxon>
        <taxon>Hexapoda</taxon>
        <taxon>Insecta</taxon>
        <taxon>Pterygota</taxon>
        <taxon>Neoptera</taxon>
        <taxon>Endopterygota</taxon>
        <taxon>Lepidoptera</taxon>
        <taxon>Glossata</taxon>
        <taxon>Ditrysia</taxon>
        <taxon>Noctuoidea</taxon>
        <taxon>Noctuidae</taxon>
        <taxon>Noctuinae</taxon>
        <taxon>Hadenini</taxon>
        <taxon>Mythimna</taxon>
    </lineage>
</organism>
<dbReference type="EMBL" id="CM056800">
    <property type="protein sequence ID" value="KAJ8709903.1"/>
    <property type="molecule type" value="Genomic_DNA"/>
</dbReference>